<protein>
    <submittedName>
        <fullName evidence="2">Uncharacterized protein</fullName>
    </submittedName>
</protein>
<evidence type="ECO:0000313" key="3">
    <source>
        <dbReference type="Proteomes" id="UP001175000"/>
    </source>
</evidence>
<dbReference type="PANTHER" id="PTHR42077:SF1">
    <property type="entry name" value="YALI0F30239P"/>
    <property type="match status" value="1"/>
</dbReference>
<keyword evidence="1" id="KW-1133">Transmembrane helix</keyword>
<comment type="caution">
    <text evidence="2">The sequence shown here is derived from an EMBL/GenBank/DDBJ whole genome shotgun (WGS) entry which is preliminary data.</text>
</comment>
<evidence type="ECO:0000256" key="1">
    <source>
        <dbReference type="SAM" id="Phobius"/>
    </source>
</evidence>
<gene>
    <name evidence="2" type="ORF">B0T14DRAFT_571043</name>
</gene>
<sequence>MAWGKAKSATAPAPSTIGQTLPLLITLIFLGGLAFVLYQIYDSLLKIKSQAKKQMGTKNVVFTKDGVRVGVKHVETEAYVDRTQSWVVKAWNLSGNEAKDKSKKKS</sequence>
<dbReference type="Proteomes" id="UP001175000">
    <property type="component" value="Unassembled WGS sequence"/>
</dbReference>
<evidence type="ECO:0000313" key="2">
    <source>
        <dbReference type="EMBL" id="KAK0611122.1"/>
    </source>
</evidence>
<accession>A0AA39THC6</accession>
<dbReference type="PANTHER" id="PTHR42077">
    <property type="entry name" value="YALI0F30239P"/>
    <property type="match status" value="1"/>
</dbReference>
<organism evidence="2 3">
    <name type="scientific">Immersiella caudata</name>
    <dbReference type="NCBI Taxonomy" id="314043"/>
    <lineage>
        <taxon>Eukaryota</taxon>
        <taxon>Fungi</taxon>
        <taxon>Dikarya</taxon>
        <taxon>Ascomycota</taxon>
        <taxon>Pezizomycotina</taxon>
        <taxon>Sordariomycetes</taxon>
        <taxon>Sordariomycetidae</taxon>
        <taxon>Sordariales</taxon>
        <taxon>Lasiosphaeriaceae</taxon>
        <taxon>Immersiella</taxon>
    </lineage>
</organism>
<dbReference type="AlphaFoldDB" id="A0AA39THC6"/>
<keyword evidence="3" id="KW-1185">Reference proteome</keyword>
<feature type="transmembrane region" description="Helical" evidence="1">
    <location>
        <begin position="20"/>
        <end position="41"/>
    </location>
</feature>
<name>A0AA39THC6_9PEZI</name>
<keyword evidence="1" id="KW-0812">Transmembrane</keyword>
<reference evidence="2" key="1">
    <citation type="submission" date="2023-06" db="EMBL/GenBank/DDBJ databases">
        <title>Genome-scale phylogeny and comparative genomics of the fungal order Sordariales.</title>
        <authorList>
            <consortium name="Lawrence Berkeley National Laboratory"/>
            <person name="Hensen N."/>
            <person name="Bonometti L."/>
            <person name="Westerberg I."/>
            <person name="Brannstrom I.O."/>
            <person name="Guillou S."/>
            <person name="Cros-Aarteil S."/>
            <person name="Calhoun S."/>
            <person name="Haridas S."/>
            <person name="Kuo A."/>
            <person name="Mondo S."/>
            <person name="Pangilinan J."/>
            <person name="Riley R."/>
            <person name="Labutti K."/>
            <person name="Andreopoulos B."/>
            <person name="Lipzen A."/>
            <person name="Chen C."/>
            <person name="Yanf M."/>
            <person name="Daum C."/>
            <person name="Ng V."/>
            <person name="Clum A."/>
            <person name="Steindorff A."/>
            <person name="Ohm R."/>
            <person name="Martin F."/>
            <person name="Silar P."/>
            <person name="Natvig D."/>
            <person name="Lalanne C."/>
            <person name="Gautier V."/>
            <person name="Ament-Velasquez S.L."/>
            <person name="Kruys A."/>
            <person name="Hutchinson M.I."/>
            <person name="Powell A.J."/>
            <person name="Barry K."/>
            <person name="Miller A.N."/>
            <person name="Grigoriev I.V."/>
            <person name="Debuchy R."/>
            <person name="Gladieux P."/>
            <person name="Thoren M.H."/>
            <person name="Johannesson H."/>
        </authorList>
    </citation>
    <scope>NUCLEOTIDE SEQUENCE</scope>
    <source>
        <strain evidence="2">CBS 606.72</strain>
    </source>
</reference>
<proteinExistence type="predicted"/>
<dbReference type="EMBL" id="JAULSU010000007">
    <property type="protein sequence ID" value="KAK0611122.1"/>
    <property type="molecule type" value="Genomic_DNA"/>
</dbReference>
<keyword evidence="1" id="KW-0472">Membrane</keyword>